<dbReference type="Pfam" id="PF00743">
    <property type="entry name" value="FMO-like"/>
    <property type="match status" value="2"/>
</dbReference>
<dbReference type="InterPro" id="IPR050346">
    <property type="entry name" value="FMO-like"/>
</dbReference>
<comment type="function">
    <text evidence="7">Catalyzes the conversion of methylthioalkyl glucosinolates of any chain length into methylsulfinylalkyl glucosinolates.</text>
</comment>
<dbReference type="STRING" id="157652.A0A371E3E2"/>
<dbReference type="GO" id="GO:0050660">
    <property type="term" value="F:flavin adenine dinucleotide binding"/>
    <property type="evidence" value="ECO:0007669"/>
    <property type="project" value="InterPro"/>
</dbReference>
<comment type="cofactor">
    <cofactor evidence="1">
        <name>FAD</name>
        <dbReference type="ChEBI" id="CHEBI:57692"/>
    </cofactor>
</comment>
<dbReference type="FunFam" id="3.50.50.60:FF:000147">
    <property type="entry name" value="Flavin-containing monooxygenase"/>
    <property type="match status" value="1"/>
</dbReference>
<dbReference type="InterPro" id="IPR020946">
    <property type="entry name" value="Flavin_mOase-like"/>
</dbReference>
<accession>A0A371E3E2</accession>
<dbReference type="InterPro" id="IPR000960">
    <property type="entry name" value="Flavin_mOase"/>
</dbReference>
<evidence type="ECO:0000256" key="2">
    <source>
        <dbReference type="ARBA" id="ARBA00009183"/>
    </source>
</evidence>
<keyword evidence="5" id="KW-0521">NADP</keyword>
<keyword evidence="9" id="KW-1185">Reference proteome</keyword>
<keyword evidence="4" id="KW-0274">FAD</keyword>
<evidence type="ECO:0000313" key="8">
    <source>
        <dbReference type="EMBL" id="RDX60535.1"/>
    </source>
</evidence>
<feature type="non-terminal residue" evidence="8">
    <location>
        <position position="1"/>
    </location>
</feature>
<dbReference type="Proteomes" id="UP000257109">
    <property type="component" value="Unassembled WGS sequence"/>
</dbReference>
<dbReference type="PIRSF" id="PIRSF000332">
    <property type="entry name" value="FMO"/>
    <property type="match status" value="1"/>
</dbReference>
<dbReference type="EMBL" id="QJKJ01016793">
    <property type="protein sequence ID" value="RDX60535.1"/>
    <property type="molecule type" value="Genomic_DNA"/>
</dbReference>
<dbReference type="GO" id="GO:0004499">
    <property type="term" value="F:N,N-dimethylaniline monooxygenase activity"/>
    <property type="evidence" value="ECO:0007669"/>
    <property type="project" value="InterPro"/>
</dbReference>
<comment type="caution">
    <text evidence="8">The sequence shown here is derived from an EMBL/GenBank/DDBJ whole genome shotgun (WGS) entry which is preliminary data.</text>
</comment>
<sequence length="469" mass="53571">MYPEQTMVSKNVCVIGAGPSGIVAARELRKEGHKVIVLEQNHDIGGQWLYDPNVQNEDPLGGDPWLKVHSSMYESLRIMSPREVIGFTDFPFLVKKGRDPRRFPGHAELLLYLKDFCQWFNLTDIIKFNTKVHYVGPLNYGVSTEDLKWLVKSKENESDEVVQQVFDAVVVASGHYSKPRLPCIHGMDTWRRKQMHSHIYRSPEPFRGEIVVVVGNSFSGQEISMELVKVAKEVHLSSKSLDIYEGLSKVIAKHKNFHLRPQAHNIWYIVQIDSLEEDGSVIFTDGCSILADTILYCTGYNYSFPFLDTKGMVVVDDNRVGPLYEHTFPPSLAPSLSFIGIPRKILGLPFFESQGKWIAQLLSGKKALPSCEEMMKSIDEFYHSKEVAGIPKRFTHEIADFEYCDKYGESVEFPKLEEWRKELCVSAVVNCLINLETYRDSWNDDDKLQEALKSPYFTQLEDPSLENSN</sequence>
<dbReference type="OrthoDB" id="66881at2759"/>
<evidence type="ECO:0000256" key="7">
    <source>
        <dbReference type="ARBA" id="ARBA00058243"/>
    </source>
</evidence>
<dbReference type="InterPro" id="IPR036188">
    <property type="entry name" value="FAD/NAD-bd_sf"/>
</dbReference>
<gene>
    <name evidence="8" type="ORF">CR513_61313</name>
</gene>
<organism evidence="8 9">
    <name type="scientific">Mucuna pruriens</name>
    <name type="common">Velvet bean</name>
    <name type="synonym">Dolichos pruriens</name>
    <dbReference type="NCBI Taxonomy" id="157652"/>
    <lineage>
        <taxon>Eukaryota</taxon>
        <taxon>Viridiplantae</taxon>
        <taxon>Streptophyta</taxon>
        <taxon>Embryophyta</taxon>
        <taxon>Tracheophyta</taxon>
        <taxon>Spermatophyta</taxon>
        <taxon>Magnoliopsida</taxon>
        <taxon>eudicotyledons</taxon>
        <taxon>Gunneridae</taxon>
        <taxon>Pentapetalae</taxon>
        <taxon>rosids</taxon>
        <taxon>fabids</taxon>
        <taxon>Fabales</taxon>
        <taxon>Fabaceae</taxon>
        <taxon>Papilionoideae</taxon>
        <taxon>50 kb inversion clade</taxon>
        <taxon>NPAAA clade</taxon>
        <taxon>indigoferoid/millettioid clade</taxon>
        <taxon>Phaseoleae</taxon>
        <taxon>Mucuna</taxon>
    </lineage>
</organism>
<name>A0A371E3E2_MUCPR</name>
<dbReference type="PRINTS" id="PR00370">
    <property type="entry name" value="FMOXYGENASE"/>
</dbReference>
<dbReference type="GO" id="GO:0050661">
    <property type="term" value="F:NADP binding"/>
    <property type="evidence" value="ECO:0007669"/>
    <property type="project" value="InterPro"/>
</dbReference>
<dbReference type="Gene3D" id="3.50.50.60">
    <property type="entry name" value="FAD/NAD(P)-binding domain"/>
    <property type="match status" value="2"/>
</dbReference>
<dbReference type="AlphaFoldDB" id="A0A371E3E2"/>
<proteinExistence type="inferred from homology"/>
<evidence type="ECO:0000256" key="5">
    <source>
        <dbReference type="ARBA" id="ARBA00022857"/>
    </source>
</evidence>
<dbReference type="SUPFAM" id="SSF51905">
    <property type="entry name" value="FAD/NAD(P)-binding domain"/>
    <property type="match status" value="2"/>
</dbReference>
<evidence type="ECO:0000313" key="9">
    <source>
        <dbReference type="Proteomes" id="UP000257109"/>
    </source>
</evidence>
<keyword evidence="3" id="KW-0285">Flavoprotein</keyword>
<keyword evidence="6" id="KW-0560">Oxidoreductase</keyword>
<reference evidence="8" key="1">
    <citation type="submission" date="2018-05" db="EMBL/GenBank/DDBJ databases">
        <title>Draft genome of Mucuna pruriens seed.</title>
        <authorList>
            <person name="Nnadi N.E."/>
            <person name="Vos R."/>
            <person name="Hasami M.H."/>
            <person name="Devisetty U.K."/>
            <person name="Aguiy J.C."/>
        </authorList>
    </citation>
    <scope>NUCLEOTIDE SEQUENCE [LARGE SCALE GENOMIC DNA]</scope>
    <source>
        <strain evidence="8">JCA_2017</strain>
    </source>
</reference>
<evidence type="ECO:0000256" key="1">
    <source>
        <dbReference type="ARBA" id="ARBA00001974"/>
    </source>
</evidence>
<dbReference type="PANTHER" id="PTHR23023">
    <property type="entry name" value="DIMETHYLANILINE MONOOXYGENASE"/>
    <property type="match status" value="1"/>
</dbReference>
<evidence type="ECO:0000256" key="3">
    <source>
        <dbReference type="ARBA" id="ARBA00022630"/>
    </source>
</evidence>
<comment type="similarity">
    <text evidence="2">Belongs to the FMO family.</text>
</comment>
<evidence type="ECO:0000256" key="6">
    <source>
        <dbReference type="ARBA" id="ARBA00023002"/>
    </source>
</evidence>
<evidence type="ECO:0000256" key="4">
    <source>
        <dbReference type="ARBA" id="ARBA00022827"/>
    </source>
</evidence>
<protein>
    <submittedName>
        <fullName evidence="8">Flavin-containing monooxygenase FMO GS-OX-like 8</fullName>
    </submittedName>
</protein>